<proteinExistence type="predicted"/>
<name>A0A1H2ERM7_9PSED</name>
<dbReference type="AlphaFoldDB" id="A0A1H2ERM7"/>
<sequence length="83" mass="9540">MTKPNPASPQHSGHTPTLPELWTMTEVAHTMRRTRSGVDKLRARDPKFPKPLKDGDDRRSRIYFVRQEIEAYLAARLDARVVA</sequence>
<evidence type="ECO:0000313" key="3">
    <source>
        <dbReference type="Proteomes" id="UP000243232"/>
    </source>
</evidence>
<dbReference type="RefSeq" id="WP_090193398.1">
    <property type="nucleotide sequence ID" value="NZ_LT629785.1"/>
</dbReference>
<evidence type="ECO:0000313" key="2">
    <source>
        <dbReference type="EMBL" id="SDT97832.1"/>
    </source>
</evidence>
<feature type="compositionally biased region" description="Basic and acidic residues" evidence="1">
    <location>
        <begin position="36"/>
        <end position="56"/>
    </location>
</feature>
<dbReference type="EMBL" id="LT629785">
    <property type="protein sequence ID" value="SDT97832.1"/>
    <property type="molecule type" value="Genomic_DNA"/>
</dbReference>
<protein>
    <submittedName>
        <fullName evidence="2">Prophage regulatory protein</fullName>
    </submittedName>
</protein>
<gene>
    <name evidence="2" type="ORF">SAMN05216296_1024</name>
</gene>
<dbReference type="OrthoDB" id="6697886at2"/>
<dbReference type="STRING" id="364197.SAMN05216296_1024"/>
<reference evidence="3" key="1">
    <citation type="submission" date="2016-10" db="EMBL/GenBank/DDBJ databases">
        <authorList>
            <person name="Varghese N."/>
            <person name="Submissions S."/>
        </authorList>
    </citation>
    <scope>NUCLEOTIDE SEQUENCE [LARGE SCALE GENOMIC DNA]</scope>
    <source>
        <strain evidence="3">DSM 17875</strain>
    </source>
</reference>
<feature type="region of interest" description="Disordered" evidence="1">
    <location>
        <begin position="1"/>
        <end position="56"/>
    </location>
</feature>
<accession>A0A1H2ERM7</accession>
<organism evidence="2 3">
    <name type="scientific">Pseudomonas pohangensis</name>
    <dbReference type="NCBI Taxonomy" id="364197"/>
    <lineage>
        <taxon>Bacteria</taxon>
        <taxon>Pseudomonadati</taxon>
        <taxon>Pseudomonadota</taxon>
        <taxon>Gammaproteobacteria</taxon>
        <taxon>Pseudomonadales</taxon>
        <taxon>Pseudomonadaceae</taxon>
        <taxon>Pseudomonas</taxon>
    </lineage>
</organism>
<dbReference type="Proteomes" id="UP000243232">
    <property type="component" value="Chromosome I"/>
</dbReference>
<keyword evidence="3" id="KW-1185">Reference proteome</keyword>
<evidence type="ECO:0000256" key="1">
    <source>
        <dbReference type="SAM" id="MobiDB-lite"/>
    </source>
</evidence>